<dbReference type="PROSITE" id="PS00211">
    <property type="entry name" value="ABC_TRANSPORTER_1"/>
    <property type="match status" value="1"/>
</dbReference>
<feature type="transmembrane region" description="Helical" evidence="9">
    <location>
        <begin position="136"/>
        <end position="157"/>
    </location>
</feature>
<feature type="transmembrane region" description="Helical" evidence="9">
    <location>
        <begin position="250"/>
        <end position="268"/>
    </location>
</feature>
<evidence type="ECO:0000256" key="1">
    <source>
        <dbReference type="ARBA" id="ARBA00004651"/>
    </source>
</evidence>
<evidence type="ECO:0000256" key="5">
    <source>
        <dbReference type="ARBA" id="ARBA00022741"/>
    </source>
</evidence>
<dbReference type="GO" id="GO:0034040">
    <property type="term" value="F:ATPase-coupled lipid transmembrane transporter activity"/>
    <property type="evidence" value="ECO:0007669"/>
    <property type="project" value="TreeGrafter"/>
</dbReference>
<organism evidence="12 13">
    <name type="scientific">Pluralibacter gergoviae</name>
    <name type="common">Enterobacter gergoviae</name>
    <dbReference type="NCBI Taxonomy" id="61647"/>
    <lineage>
        <taxon>Bacteria</taxon>
        <taxon>Pseudomonadati</taxon>
        <taxon>Pseudomonadota</taxon>
        <taxon>Gammaproteobacteria</taxon>
        <taxon>Enterobacterales</taxon>
        <taxon>Enterobacteriaceae</taxon>
        <taxon>Pluralibacter</taxon>
    </lineage>
</organism>
<evidence type="ECO:0000256" key="3">
    <source>
        <dbReference type="ARBA" id="ARBA00022475"/>
    </source>
</evidence>
<keyword evidence="6" id="KW-0067">ATP-binding</keyword>
<evidence type="ECO:0008006" key="14">
    <source>
        <dbReference type="Google" id="ProtNLM"/>
    </source>
</evidence>
<feature type="domain" description="ABC transporter" evidence="10">
    <location>
        <begin position="334"/>
        <end position="569"/>
    </location>
</feature>
<protein>
    <recommendedName>
        <fullName evidence="14">ABC transporter ATP-binding protein</fullName>
    </recommendedName>
</protein>
<keyword evidence="8 9" id="KW-0472">Membrane</keyword>
<dbReference type="PATRIC" id="fig|61647.15.peg.1858"/>
<dbReference type="InterPro" id="IPR003593">
    <property type="entry name" value="AAA+_ATPase"/>
</dbReference>
<evidence type="ECO:0000256" key="7">
    <source>
        <dbReference type="ARBA" id="ARBA00022989"/>
    </source>
</evidence>
<comment type="subcellular location">
    <subcellularLocation>
        <location evidence="1">Cell membrane</location>
        <topology evidence="1">Multi-pass membrane protein</topology>
    </subcellularLocation>
</comment>
<comment type="caution">
    <text evidence="12">The sequence shown here is derived from an EMBL/GenBank/DDBJ whole genome shotgun (WGS) entry which is preliminary data.</text>
</comment>
<dbReference type="GO" id="GO:0016887">
    <property type="term" value="F:ATP hydrolysis activity"/>
    <property type="evidence" value="ECO:0007669"/>
    <property type="project" value="InterPro"/>
</dbReference>
<dbReference type="InterPro" id="IPR011527">
    <property type="entry name" value="ABC1_TM_dom"/>
</dbReference>
<dbReference type="SMART" id="SM00382">
    <property type="entry name" value="AAA"/>
    <property type="match status" value="1"/>
</dbReference>
<dbReference type="RefSeq" id="WP_048278059.1">
    <property type="nucleotide sequence ID" value="NZ_LDZF01000002.1"/>
</dbReference>
<dbReference type="EMBL" id="LDZF01000002">
    <property type="protein sequence ID" value="KMK16074.1"/>
    <property type="molecule type" value="Genomic_DNA"/>
</dbReference>
<keyword evidence="3" id="KW-1003">Cell membrane</keyword>
<keyword evidence="2" id="KW-0813">Transport</keyword>
<dbReference type="Pfam" id="PF00664">
    <property type="entry name" value="ABC_membrane"/>
    <property type="match status" value="1"/>
</dbReference>
<reference evidence="12 13" key="1">
    <citation type="submission" date="2015-05" db="EMBL/GenBank/DDBJ databases">
        <title>Genome sequences of Pluralibacter gergoviae.</title>
        <authorList>
            <person name="Greninger A.L."/>
            <person name="Miller S."/>
        </authorList>
    </citation>
    <scope>NUCLEOTIDE SEQUENCE [LARGE SCALE GENOMIC DNA]</scope>
    <source>
        <strain evidence="12 13">JS81F13</strain>
    </source>
</reference>
<dbReference type="Gene3D" id="3.40.50.300">
    <property type="entry name" value="P-loop containing nucleotide triphosphate hydrolases"/>
    <property type="match status" value="1"/>
</dbReference>
<dbReference type="InterPro" id="IPR036640">
    <property type="entry name" value="ABC1_TM_sf"/>
</dbReference>
<dbReference type="STRING" id="61647.LG71_13440"/>
<dbReference type="AlphaFoldDB" id="A0A0J5LCI4"/>
<dbReference type="PANTHER" id="PTHR24221:SF646">
    <property type="entry name" value="HAEMOLYSIN SECRETION ATP-BINDING PROTEIN"/>
    <property type="match status" value="1"/>
</dbReference>
<dbReference type="InterPro" id="IPR027417">
    <property type="entry name" value="P-loop_NTPase"/>
</dbReference>
<evidence type="ECO:0000256" key="8">
    <source>
        <dbReference type="ARBA" id="ARBA00023136"/>
    </source>
</evidence>
<keyword evidence="5" id="KW-0547">Nucleotide-binding</keyword>
<keyword evidence="7 9" id="KW-1133">Transmembrane helix</keyword>
<feature type="domain" description="ABC transmembrane type-1" evidence="11">
    <location>
        <begin position="23"/>
        <end position="303"/>
    </location>
</feature>
<dbReference type="eggNOG" id="COG1132">
    <property type="taxonomic scope" value="Bacteria"/>
</dbReference>
<evidence type="ECO:0000313" key="12">
    <source>
        <dbReference type="EMBL" id="KMK16074.1"/>
    </source>
</evidence>
<gene>
    <name evidence="12" type="ORF">ABW06_02305</name>
</gene>
<accession>A0A0J5LCI4</accession>
<proteinExistence type="predicted"/>
<keyword evidence="13" id="KW-1185">Reference proteome</keyword>
<dbReference type="GO" id="GO:0140359">
    <property type="term" value="F:ABC-type transporter activity"/>
    <property type="evidence" value="ECO:0007669"/>
    <property type="project" value="InterPro"/>
</dbReference>
<evidence type="ECO:0000256" key="6">
    <source>
        <dbReference type="ARBA" id="ARBA00022840"/>
    </source>
</evidence>
<dbReference type="Gene3D" id="1.20.1560.10">
    <property type="entry name" value="ABC transporter type 1, transmembrane domain"/>
    <property type="match status" value="1"/>
</dbReference>
<sequence length="578" mass="62061">MMRIYRMMIAVAGEYAGPFRRTLLLAAAASVIQALAWAITLPLLNIALADGPLRCAALAGWLGLLAALIVLEGILRWAEGEFVYRYWHRVTGAMRLRLAGRLRSMPLEQLARRKSGDLATVLGNNVTFAATAISSLATLAVQLAVVPGLLLGVVFALDWRPGVLLLLGAAWAAPCLLRARRAAGADFQRIDAADADASAAIVEYVQGQAMLRATGRSGASAPCLRGVFDRQHRAQHASGDTVRRIAQAQLRAQLTLVAAAGLGIWLFAGGELPLASLLCLVALLAQMAEPLTLGMSMLRLFELADAALGRVNALLAEPDLLTNTPYQRPRHFGLRLENVSFRYQGQSRAAVSGLSLAIPERSLTALVGPSGGGKTTLTRLMSRFADPQQGRILLGDADLRHMQPETLLRHVSVVFQDVWLMDDTLAANIALGRPGASREQIEDAARRAHIHHVIERFALGYDTPAGEAGSALSGGERQRIAIARAILKDAPVVLLDEPTASLDSEAEYYVQQAIEALVADKTVVIVAHRLSTIRAADQIAFIDEERCVELGSHPTLMARAGGRYRALVEAQRADPAAE</sequence>
<dbReference type="InterPro" id="IPR003439">
    <property type="entry name" value="ABC_transporter-like_ATP-bd"/>
</dbReference>
<dbReference type="GO" id="GO:0005524">
    <property type="term" value="F:ATP binding"/>
    <property type="evidence" value="ECO:0007669"/>
    <property type="project" value="UniProtKB-KW"/>
</dbReference>
<feature type="transmembrane region" description="Helical" evidence="9">
    <location>
        <begin position="58"/>
        <end position="78"/>
    </location>
</feature>
<evidence type="ECO:0000256" key="9">
    <source>
        <dbReference type="SAM" id="Phobius"/>
    </source>
</evidence>
<dbReference type="GO" id="GO:0005886">
    <property type="term" value="C:plasma membrane"/>
    <property type="evidence" value="ECO:0007669"/>
    <property type="project" value="UniProtKB-SubCell"/>
</dbReference>
<keyword evidence="4 9" id="KW-0812">Transmembrane</keyword>
<evidence type="ECO:0000256" key="2">
    <source>
        <dbReference type="ARBA" id="ARBA00022448"/>
    </source>
</evidence>
<evidence type="ECO:0000256" key="4">
    <source>
        <dbReference type="ARBA" id="ARBA00022692"/>
    </source>
</evidence>
<dbReference type="SUPFAM" id="SSF90123">
    <property type="entry name" value="ABC transporter transmembrane region"/>
    <property type="match status" value="1"/>
</dbReference>
<dbReference type="PROSITE" id="PS50929">
    <property type="entry name" value="ABC_TM1F"/>
    <property type="match status" value="1"/>
</dbReference>
<dbReference type="Pfam" id="PF00005">
    <property type="entry name" value="ABC_tran"/>
    <property type="match status" value="1"/>
</dbReference>
<evidence type="ECO:0000313" key="13">
    <source>
        <dbReference type="Proteomes" id="UP000036196"/>
    </source>
</evidence>
<name>A0A0J5LCI4_PLUGE</name>
<dbReference type="InterPro" id="IPR017871">
    <property type="entry name" value="ABC_transporter-like_CS"/>
</dbReference>
<dbReference type="PROSITE" id="PS50893">
    <property type="entry name" value="ABC_TRANSPORTER_2"/>
    <property type="match status" value="1"/>
</dbReference>
<dbReference type="InterPro" id="IPR039421">
    <property type="entry name" value="Type_1_exporter"/>
</dbReference>
<dbReference type="Proteomes" id="UP000036196">
    <property type="component" value="Unassembled WGS sequence"/>
</dbReference>
<evidence type="ECO:0000259" key="10">
    <source>
        <dbReference type="PROSITE" id="PS50893"/>
    </source>
</evidence>
<dbReference type="FunFam" id="3.40.50.300:FF:000221">
    <property type="entry name" value="Multidrug ABC transporter ATP-binding protein"/>
    <property type="match status" value="1"/>
</dbReference>
<dbReference type="SUPFAM" id="SSF52540">
    <property type="entry name" value="P-loop containing nucleoside triphosphate hydrolases"/>
    <property type="match status" value="1"/>
</dbReference>
<dbReference type="PANTHER" id="PTHR24221">
    <property type="entry name" value="ATP-BINDING CASSETTE SUB-FAMILY B"/>
    <property type="match status" value="1"/>
</dbReference>
<evidence type="ECO:0000259" key="11">
    <source>
        <dbReference type="PROSITE" id="PS50929"/>
    </source>
</evidence>
<feature type="transmembrane region" description="Helical" evidence="9">
    <location>
        <begin position="163"/>
        <end position="179"/>
    </location>
</feature>